<proteinExistence type="predicted"/>
<comment type="caution">
    <text evidence="1">The sequence shown here is derived from an EMBL/GenBank/DDBJ whole genome shotgun (WGS) entry which is preliminary data.</text>
</comment>
<reference evidence="1 2" key="1">
    <citation type="submission" date="2023-01" db="EMBL/GenBank/DDBJ databases">
        <title>Novel diversity within Roseofilum (Cyanobacteria; Desertifilaceae) from marine benthic mats with descriptions of four novel species.</title>
        <authorList>
            <person name="Wang Y."/>
            <person name="Berthold D.E."/>
            <person name="Hu J."/>
            <person name="Lefler F.W."/>
            <person name="Laughinghouse H.D. IV."/>
        </authorList>
    </citation>
    <scope>NUCLEOTIDE SEQUENCE [LARGE SCALE GENOMIC DNA]</scope>
    <source>
        <strain evidence="1 2">BLCC-M114</strain>
    </source>
</reference>
<dbReference type="EMBL" id="JAQOSO010000041">
    <property type="protein sequence ID" value="MDJ1174081.1"/>
    <property type="molecule type" value="Genomic_DNA"/>
</dbReference>
<name>A0ABT7B6C1_9CYAN</name>
<organism evidence="1 2">
    <name type="scientific">Roseofilum capinflatum BLCC-M114</name>
    <dbReference type="NCBI Taxonomy" id="3022440"/>
    <lineage>
        <taxon>Bacteria</taxon>
        <taxon>Bacillati</taxon>
        <taxon>Cyanobacteriota</taxon>
        <taxon>Cyanophyceae</taxon>
        <taxon>Desertifilales</taxon>
        <taxon>Desertifilaceae</taxon>
        <taxon>Roseofilum</taxon>
        <taxon>Roseofilum capinflatum</taxon>
    </lineage>
</organism>
<evidence type="ECO:0000313" key="2">
    <source>
        <dbReference type="Proteomes" id="UP001235849"/>
    </source>
</evidence>
<evidence type="ECO:0000313" key="1">
    <source>
        <dbReference type="EMBL" id="MDJ1174081.1"/>
    </source>
</evidence>
<accession>A0ABT7B6C1</accession>
<dbReference type="Proteomes" id="UP001235849">
    <property type="component" value="Unassembled WGS sequence"/>
</dbReference>
<protein>
    <submittedName>
        <fullName evidence="1">Uncharacterized protein</fullName>
    </submittedName>
</protein>
<gene>
    <name evidence="1" type="ORF">PMG25_08250</name>
</gene>
<dbReference type="RefSeq" id="WP_283766420.1">
    <property type="nucleotide sequence ID" value="NZ_JAQOSO010000041.1"/>
</dbReference>
<sequence length="67" mass="7718">MSFRIAIAEVMMDYGKGDRPRDGWHYRPQSNPETQFLTPCANLYLLIPKDRETPASPQHSVRGHFGE</sequence>
<keyword evidence="2" id="KW-1185">Reference proteome</keyword>